<sequence>GFTTSVAAILLHCQIELERERAHLMRALFRTTFISLMKIFVSHTILPDKTVVSDDAKERDVDLSEPIQLVFVDGKVTIRIFKQLYLAGMDAHFVVKNLEQFIFKMRLFRNLEIKVVDGESPTRDREPPKEIVDAFGAKNAPAAESQLDRMIERYVDDGSIARGVELSFRPRIFEAIRSSLENSELYKSKATISHKIFGLLKGGKKTIHEIETVNGAAESVHRTLKSMVYSGIVVKKGEHFLLSEIFC</sequence>
<proteinExistence type="predicted"/>
<dbReference type="RefSeq" id="XP_007605609.1">
    <property type="nucleotide sequence ID" value="XM_007605547.1"/>
</dbReference>
<evidence type="ECO:0000313" key="2">
    <source>
        <dbReference type="Proteomes" id="UP000011082"/>
    </source>
</evidence>
<accession>L2GJI6</accession>
<dbReference type="InParanoid" id="L2GJI6"/>
<dbReference type="EMBL" id="JH370216">
    <property type="protein sequence ID" value="ELA40799.1"/>
    <property type="molecule type" value="Genomic_DNA"/>
</dbReference>
<dbReference type="OrthoDB" id="2196169at2759"/>
<name>L2GJI6_VITCO</name>
<dbReference type="OMA" id="TITIRIF"/>
<feature type="non-terminal residue" evidence="1">
    <location>
        <position position="1"/>
    </location>
</feature>
<reference evidence="2" key="1">
    <citation type="submission" date="2011-05" db="EMBL/GenBank/DDBJ databases">
        <title>The genome sequence of Vittaforma corneae strain ATCC 50505.</title>
        <authorList>
            <consortium name="The Broad Institute Genome Sequencing Platform"/>
            <person name="Cuomo C."/>
            <person name="Didier E."/>
            <person name="Bowers L."/>
            <person name="Young S.K."/>
            <person name="Zeng Q."/>
            <person name="Gargeya S."/>
            <person name="Fitzgerald M."/>
            <person name="Haas B."/>
            <person name="Abouelleil A."/>
            <person name="Alvarado L."/>
            <person name="Arachchi H.M."/>
            <person name="Berlin A."/>
            <person name="Chapman S.B."/>
            <person name="Gearin G."/>
            <person name="Goldberg J."/>
            <person name="Griggs A."/>
            <person name="Gujja S."/>
            <person name="Hansen M."/>
            <person name="Heiman D."/>
            <person name="Howarth C."/>
            <person name="Larimer J."/>
            <person name="Lui A."/>
            <person name="MacDonald P.J.P."/>
            <person name="McCowen C."/>
            <person name="Montmayeur A."/>
            <person name="Murphy C."/>
            <person name="Neiman D."/>
            <person name="Pearson M."/>
            <person name="Priest M."/>
            <person name="Roberts A."/>
            <person name="Saif S."/>
            <person name="Shea T."/>
            <person name="Sisk P."/>
            <person name="Stolte C."/>
            <person name="Sykes S."/>
            <person name="Wortman J."/>
            <person name="Nusbaum C."/>
            <person name="Birren B."/>
        </authorList>
    </citation>
    <scope>NUCLEOTIDE SEQUENCE [LARGE SCALE GENOMIC DNA]</scope>
    <source>
        <strain evidence="2">ATCC 50505</strain>
    </source>
</reference>
<dbReference type="HOGENOM" id="CLU_1246195_0_0_1"/>
<protein>
    <submittedName>
        <fullName evidence="1">Uncharacterized protein</fullName>
    </submittedName>
</protein>
<keyword evidence="2" id="KW-1185">Reference proteome</keyword>
<gene>
    <name evidence="1" type="ORF">VICG_02164</name>
</gene>
<dbReference type="GeneID" id="19882874"/>
<dbReference type="Proteomes" id="UP000011082">
    <property type="component" value="Unassembled WGS sequence"/>
</dbReference>
<dbReference type="AlphaFoldDB" id="L2GJI6"/>
<evidence type="ECO:0000313" key="1">
    <source>
        <dbReference type="EMBL" id="ELA40799.1"/>
    </source>
</evidence>
<dbReference type="VEuPathDB" id="MicrosporidiaDB:VICG_02164"/>
<organism evidence="1 2">
    <name type="scientific">Vittaforma corneae (strain ATCC 50505)</name>
    <name type="common">Microsporidian parasite</name>
    <name type="synonym">Nosema corneum</name>
    <dbReference type="NCBI Taxonomy" id="993615"/>
    <lineage>
        <taxon>Eukaryota</taxon>
        <taxon>Fungi</taxon>
        <taxon>Fungi incertae sedis</taxon>
        <taxon>Microsporidia</taxon>
        <taxon>Nosematidae</taxon>
        <taxon>Vittaforma</taxon>
    </lineage>
</organism>